<sequence length="589" mass="67665">MNRIENLPERFPLSNLSKFYFGEPDGRDDPLLESCILPITPVLEFLEENKSIVVGDRGTGKTALFRLLAAGRLEFKSAGKLTQIYVAIDEELAYKTLKTHIIDQIKDPVNTPDAPHRIVWEVYLLSRCLETLNGHYSADKEFLKIRDEFFKIIGKSPEQKMGLLDLIKSTKKSFGVKLEGGHMGYMVPNFYASVEPSANVANTSDDALIIDVPQIKRDINNFLRAKKTVVYLLLDKIDEFVAGDEYDTQKATLQALIHTWRDFQSYPSLKPKLFLRRDLFERLDFSAIGRDKIDPKKTELKWSSEDIRQFIASRIFHNFVNVLGRRNLRFNCNAESLKLDRKLLTTANADPDALIGQGSFMDYLKLKLLHLQIFLSSRKRDEYDARNTSAQDAACQALITAIFPRKVSHNVKGKKNVPIDLDEYLSTHFHFANGHTTPRVMLQFLNSCVEKSKEYYRGNPDQNVSLNTNGEYPLILREHVTKAYAETREISLKTIIGLSEEFKRPAMLLMQTISRSRNIEKFTYADAKKHIGKLLQPKIDHGEPDQQLQHFLAFYEHAGLFRCTNRAHPLEQRSYELPLMFQQSEPLAI</sequence>
<evidence type="ECO:0000313" key="2">
    <source>
        <dbReference type="Proteomes" id="UP000183487"/>
    </source>
</evidence>
<evidence type="ECO:0000313" key="1">
    <source>
        <dbReference type="EMBL" id="SDR51310.1"/>
    </source>
</evidence>
<keyword evidence="2" id="KW-1185">Reference proteome</keyword>
<organism evidence="1 2">
    <name type="scientific">Paraburkholderia fungorum</name>
    <dbReference type="NCBI Taxonomy" id="134537"/>
    <lineage>
        <taxon>Bacteria</taxon>
        <taxon>Pseudomonadati</taxon>
        <taxon>Pseudomonadota</taxon>
        <taxon>Betaproteobacteria</taxon>
        <taxon>Burkholderiales</taxon>
        <taxon>Burkholderiaceae</taxon>
        <taxon>Paraburkholderia</taxon>
    </lineage>
</organism>
<dbReference type="Proteomes" id="UP000183487">
    <property type="component" value="Unassembled WGS sequence"/>
</dbReference>
<dbReference type="AlphaFoldDB" id="A0A1H1JN07"/>
<protein>
    <submittedName>
        <fullName evidence="1">Uncharacterized protein</fullName>
    </submittedName>
</protein>
<name>A0A1H1JN07_9BURK</name>
<dbReference type="InterPro" id="IPR027417">
    <property type="entry name" value="P-loop_NTPase"/>
</dbReference>
<dbReference type="InterPro" id="IPR059206">
    <property type="entry name" value="Sll1717-like"/>
</dbReference>
<gene>
    <name evidence="1" type="ORF">SAMN05443245_6891</name>
</gene>
<dbReference type="EMBL" id="FNKP01000003">
    <property type="protein sequence ID" value="SDR51310.1"/>
    <property type="molecule type" value="Genomic_DNA"/>
</dbReference>
<accession>A0A1H1JN07</accession>
<dbReference type="NCBIfam" id="NF047389">
    <property type="entry name" value="ATPase_Sll1717"/>
    <property type="match status" value="1"/>
</dbReference>
<dbReference type="SUPFAM" id="SSF52540">
    <property type="entry name" value="P-loop containing nucleoside triphosphate hydrolases"/>
    <property type="match status" value="1"/>
</dbReference>
<proteinExistence type="predicted"/>
<reference evidence="2" key="1">
    <citation type="submission" date="2016-10" db="EMBL/GenBank/DDBJ databases">
        <authorList>
            <person name="Varghese N."/>
            <person name="Submissions S."/>
        </authorList>
    </citation>
    <scope>NUCLEOTIDE SEQUENCE [LARGE SCALE GENOMIC DNA]</scope>
    <source>
        <strain evidence="2">GAS106B</strain>
    </source>
</reference>